<evidence type="ECO:0000313" key="3">
    <source>
        <dbReference type="EMBL" id="CAL6102254.1"/>
    </source>
</evidence>
<evidence type="ECO:0000313" key="4">
    <source>
        <dbReference type="Proteomes" id="UP001642409"/>
    </source>
</evidence>
<name>A0AA86PQ58_9EUKA</name>
<feature type="transmembrane region" description="Helical" evidence="1">
    <location>
        <begin position="68"/>
        <end position="86"/>
    </location>
</feature>
<dbReference type="EMBL" id="CAXDID020000553">
    <property type="protein sequence ID" value="CAL6102254.1"/>
    <property type="molecule type" value="Genomic_DNA"/>
</dbReference>
<comment type="caution">
    <text evidence="2">The sequence shown here is derived from an EMBL/GenBank/DDBJ whole genome shotgun (WGS) entry which is preliminary data.</text>
</comment>
<keyword evidence="1" id="KW-0472">Membrane</keyword>
<reference evidence="3 4" key="2">
    <citation type="submission" date="2024-07" db="EMBL/GenBank/DDBJ databases">
        <authorList>
            <person name="Akdeniz Z."/>
        </authorList>
    </citation>
    <scope>NUCLEOTIDE SEQUENCE [LARGE SCALE GENOMIC DNA]</scope>
</reference>
<dbReference type="AlphaFoldDB" id="A0AA86PQ58"/>
<reference evidence="2" key="1">
    <citation type="submission" date="2023-06" db="EMBL/GenBank/DDBJ databases">
        <authorList>
            <person name="Kurt Z."/>
        </authorList>
    </citation>
    <scope>NUCLEOTIDE SEQUENCE</scope>
</reference>
<dbReference type="EMBL" id="CATOUU010000691">
    <property type="protein sequence ID" value="CAI9941373.1"/>
    <property type="molecule type" value="Genomic_DNA"/>
</dbReference>
<evidence type="ECO:0000256" key="1">
    <source>
        <dbReference type="SAM" id="Phobius"/>
    </source>
</evidence>
<keyword evidence="1" id="KW-0812">Transmembrane</keyword>
<protein>
    <submittedName>
        <fullName evidence="3">Hypothetical_protein</fullName>
    </submittedName>
</protein>
<keyword evidence="1" id="KW-1133">Transmembrane helix</keyword>
<dbReference type="Proteomes" id="UP001642409">
    <property type="component" value="Unassembled WGS sequence"/>
</dbReference>
<sequence>MKPMQTMKPCKIRSLRFHILISVFVQGIEQFQFKQFSESKPGIRLYTEPCFTFNECSSLLITFPSQQYYILHIFDIIFASIIMNFVDWVRVTMMIYLGQDTVHHVIMAHCSDSGVSAASDFVSFSFYTTNTCFPSRLFV</sequence>
<proteinExistence type="predicted"/>
<organism evidence="2">
    <name type="scientific">Hexamita inflata</name>
    <dbReference type="NCBI Taxonomy" id="28002"/>
    <lineage>
        <taxon>Eukaryota</taxon>
        <taxon>Metamonada</taxon>
        <taxon>Diplomonadida</taxon>
        <taxon>Hexamitidae</taxon>
        <taxon>Hexamitinae</taxon>
        <taxon>Hexamita</taxon>
    </lineage>
</organism>
<gene>
    <name evidence="2" type="ORF">HINF_LOCUS29018</name>
    <name evidence="3" type="ORF">HINF_LOCUS71579</name>
</gene>
<keyword evidence="4" id="KW-1185">Reference proteome</keyword>
<accession>A0AA86PQ58</accession>
<evidence type="ECO:0000313" key="2">
    <source>
        <dbReference type="EMBL" id="CAI9941373.1"/>
    </source>
</evidence>